<keyword evidence="1" id="KW-0812">Transmembrane</keyword>
<evidence type="ECO:0000256" key="2">
    <source>
        <dbReference type="SAM" id="SignalP"/>
    </source>
</evidence>
<feature type="chain" id="PRO_5045975439" description="Type II secretion system protein GspF domain-containing protein" evidence="2">
    <location>
        <begin position="16"/>
        <end position="254"/>
    </location>
</feature>
<reference evidence="3 4" key="1">
    <citation type="submission" date="2022-07" db="EMBL/GenBank/DDBJ databases">
        <title>Novel species in genus cellulomonas.</title>
        <authorList>
            <person name="Ye L."/>
        </authorList>
    </citation>
    <scope>NUCLEOTIDE SEQUENCE [LARGE SCALE GENOMIC DNA]</scope>
    <source>
        <strain evidence="4">zg-Y338</strain>
    </source>
</reference>
<evidence type="ECO:0000313" key="4">
    <source>
        <dbReference type="Proteomes" id="UP001316189"/>
    </source>
</evidence>
<protein>
    <recommendedName>
        <fullName evidence="5">Type II secretion system protein GspF domain-containing protein</fullName>
    </recommendedName>
</protein>
<keyword evidence="4" id="KW-1185">Reference proteome</keyword>
<dbReference type="RefSeq" id="WP_227570171.1">
    <property type="nucleotide sequence ID" value="NZ_CP101988.1"/>
</dbReference>
<dbReference type="EMBL" id="CP101988">
    <property type="protein sequence ID" value="UUI74958.1"/>
    <property type="molecule type" value="Genomic_DNA"/>
</dbReference>
<gene>
    <name evidence="3" type="ORF">NP064_14415</name>
</gene>
<organism evidence="3 4">
    <name type="scientific">Cellulomonas chengniuliangii</name>
    <dbReference type="NCBI Taxonomy" id="2968084"/>
    <lineage>
        <taxon>Bacteria</taxon>
        <taxon>Bacillati</taxon>
        <taxon>Actinomycetota</taxon>
        <taxon>Actinomycetes</taxon>
        <taxon>Micrococcales</taxon>
        <taxon>Cellulomonadaceae</taxon>
        <taxon>Cellulomonas</taxon>
    </lineage>
</organism>
<sequence length="254" mass="25446">MSTLLALLVAATVLAARGPGGRRAPSSPARRGVGRRAARIELQAGRLARAADGARGAGWRGLVERVSGRQAGPTAPPLVELVGVVSAALRAGRPPVEAWRAVGVPTSPDGIPDLGALFSVVGPGPGRAMRSSGSGERSARHVEAVRAAAVLAVRLGAPLAPVLERVAEGIVAEDEIEAERRTILAGPRSTATVLAWLPALGLVLGYALGADPLQVVLGGGAGSLAAILGGALLLAGRWWTARMLAGARAAGADA</sequence>
<keyword evidence="2" id="KW-0732">Signal</keyword>
<evidence type="ECO:0000313" key="3">
    <source>
        <dbReference type="EMBL" id="UUI74958.1"/>
    </source>
</evidence>
<feature type="signal peptide" evidence="2">
    <location>
        <begin position="1"/>
        <end position="15"/>
    </location>
</feature>
<evidence type="ECO:0000256" key="1">
    <source>
        <dbReference type="SAM" id="Phobius"/>
    </source>
</evidence>
<name>A0ABY5KZ64_9CELL</name>
<accession>A0ABY5KZ64</accession>
<proteinExistence type="predicted"/>
<feature type="transmembrane region" description="Helical" evidence="1">
    <location>
        <begin position="190"/>
        <end position="208"/>
    </location>
</feature>
<feature type="transmembrane region" description="Helical" evidence="1">
    <location>
        <begin position="215"/>
        <end position="235"/>
    </location>
</feature>
<keyword evidence="1" id="KW-1133">Transmembrane helix</keyword>
<evidence type="ECO:0008006" key="5">
    <source>
        <dbReference type="Google" id="ProtNLM"/>
    </source>
</evidence>
<dbReference type="Proteomes" id="UP001316189">
    <property type="component" value="Chromosome"/>
</dbReference>
<keyword evidence="1" id="KW-0472">Membrane</keyword>